<dbReference type="AlphaFoldDB" id="A0A6J4NKW1"/>
<feature type="compositionally biased region" description="Basic residues" evidence="1">
    <location>
        <begin position="540"/>
        <end position="552"/>
    </location>
</feature>
<feature type="compositionally biased region" description="Basic and acidic residues" evidence="1">
    <location>
        <begin position="416"/>
        <end position="436"/>
    </location>
</feature>
<feature type="compositionally biased region" description="Basic residues" evidence="1">
    <location>
        <begin position="463"/>
        <end position="473"/>
    </location>
</feature>
<organism evidence="2">
    <name type="scientific">uncultured Pseudonocardia sp</name>
    <dbReference type="NCBI Taxonomy" id="211455"/>
    <lineage>
        <taxon>Bacteria</taxon>
        <taxon>Bacillati</taxon>
        <taxon>Actinomycetota</taxon>
        <taxon>Actinomycetes</taxon>
        <taxon>Pseudonocardiales</taxon>
        <taxon>Pseudonocardiaceae</taxon>
        <taxon>Pseudonocardia</taxon>
        <taxon>environmental samples</taxon>
    </lineage>
</organism>
<feature type="compositionally biased region" description="Low complexity" evidence="1">
    <location>
        <begin position="102"/>
        <end position="118"/>
    </location>
</feature>
<gene>
    <name evidence="2" type="ORF">AVDCRST_MAG66-879</name>
</gene>
<feature type="non-terminal residue" evidence="2">
    <location>
        <position position="1"/>
    </location>
</feature>
<feature type="compositionally biased region" description="Basic and acidic residues" evidence="1">
    <location>
        <begin position="56"/>
        <end position="65"/>
    </location>
</feature>
<feature type="region of interest" description="Disordered" evidence="1">
    <location>
        <begin position="1"/>
        <end position="441"/>
    </location>
</feature>
<protein>
    <submittedName>
        <fullName evidence="2">Proposed peptidoglycan lipid II flippase MurJ</fullName>
    </submittedName>
</protein>
<evidence type="ECO:0000313" key="2">
    <source>
        <dbReference type="EMBL" id="CAA9390681.1"/>
    </source>
</evidence>
<feature type="compositionally biased region" description="Basic and acidic residues" evidence="1">
    <location>
        <begin position="340"/>
        <end position="356"/>
    </location>
</feature>
<dbReference type="EMBL" id="CADCUS010000132">
    <property type="protein sequence ID" value="CAA9390681.1"/>
    <property type="molecule type" value="Genomic_DNA"/>
</dbReference>
<proteinExistence type="predicted"/>
<feature type="compositionally biased region" description="Pro residues" evidence="1">
    <location>
        <begin position="1"/>
        <end position="13"/>
    </location>
</feature>
<feature type="compositionally biased region" description="Low complexity" evidence="1">
    <location>
        <begin position="483"/>
        <end position="496"/>
    </location>
</feature>
<feature type="compositionally biased region" description="Basic residues" evidence="1">
    <location>
        <begin position="190"/>
        <end position="200"/>
    </location>
</feature>
<feature type="compositionally biased region" description="Low complexity" evidence="1">
    <location>
        <begin position="21"/>
        <end position="32"/>
    </location>
</feature>
<evidence type="ECO:0000256" key="1">
    <source>
        <dbReference type="SAM" id="MobiDB-lite"/>
    </source>
</evidence>
<feature type="compositionally biased region" description="Basic and acidic residues" evidence="1">
    <location>
        <begin position="40"/>
        <end position="49"/>
    </location>
</feature>
<accession>A0A6J4NKW1</accession>
<name>A0A6J4NKW1_9PSEU</name>
<feature type="compositionally biased region" description="Basic and acidic residues" evidence="1">
    <location>
        <begin position="217"/>
        <end position="226"/>
    </location>
</feature>
<feature type="compositionally biased region" description="Low complexity" evidence="1">
    <location>
        <begin position="140"/>
        <end position="149"/>
    </location>
</feature>
<feature type="compositionally biased region" description="Low complexity" evidence="1">
    <location>
        <begin position="295"/>
        <end position="321"/>
    </location>
</feature>
<feature type="compositionally biased region" description="Basic residues" evidence="1">
    <location>
        <begin position="245"/>
        <end position="256"/>
    </location>
</feature>
<feature type="compositionally biased region" description="Basic and acidic residues" evidence="1">
    <location>
        <begin position="120"/>
        <end position="139"/>
    </location>
</feature>
<sequence length="621" mass="64118">PPAHRAGGPPTPLRRPRARPATRAPAVGRRAPSGPGPEGRAAHAADRPGEVGPGGRRADPGLRADRPRRRRGRRRPRGQSVAGPFQQPDRAGQPGQPGHRLPAPGAAGQRARGQPGQQLVHDREHAAQHRLRVADRRDPVGGAHPAAGAGAEGGPRRRRPVHPAPADAGRHGPGPGHGRGGAGRTAAHGALHRRGRRSRRAPPDHRAGLPPAAADLLLRHRGDPGRDPQQPAGLRAVRLGAGGQQHRRAGRARRVRAGAGGDQHRPRADGGAQAAGAGHRHHAGHRRAGRGAAAGGPARRLPLPAGLRLGPAAVAGPQARRVGGRVRPDRPARAGGHPAGGDRRRPGGSGRVHERVAAAPGPVRHPRGLHAHRADAADEPGRGRRPHRRRRGRPVAGQPAVGGVPAPRVRAHHGVRRPDRGGAVRVLAGERGRGGADRGGAVGVGVRAAAVRDHDAADPGVLRAHRQPHARAHPARDDRGEDPAPAAVRSPAAAVPGGAGARRGERPVVRGGRRRRPGAAAPPPRLGAQRRRAGDDGVGHRRLAARGARRLRRGDAAADPGRLARPPAGVVGSGGRARRRRPGDAHRDAPAAGAGGRSGGRPGPPAHRTAERWSLIPPRAV</sequence>
<feature type="compositionally biased region" description="Gly residues" evidence="1">
    <location>
        <begin position="171"/>
        <end position="183"/>
    </location>
</feature>
<feature type="compositionally biased region" description="Low complexity" evidence="1">
    <location>
        <begin position="557"/>
        <end position="570"/>
    </location>
</feature>
<feature type="compositionally biased region" description="Basic residues" evidence="1">
    <location>
        <begin position="278"/>
        <end position="289"/>
    </location>
</feature>
<feature type="compositionally biased region" description="Basic residues" evidence="1">
    <location>
        <begin position="383"/>
        <end position="393"/>
    </location>
</feature>
<feature type="compositionally biased region" description="Basic residues" evidence="1">
    <location>
        <begin position="66"/>
        <end position="77"/>
    </location>
</feature>
<feature type="compositionally biased region" description="Basic and acidic residues" evidence="1">
    <location>
        <begin position="372"/>
        <end position="382"/>
    </location>
</feature>
<feature type="region of interest" description="Disordered" evidence="1">
    <location>
        <begin position="455"/>
        <end position="621"/>
    </location>
</feature>
<feature type="non-terminal residue" evidence="2">
    <location>
        <position position="621"/>
    </location>
</feature>
<reference evidence="2" key="1">
    <citation type="submission" date="2020-02" db="EMBL/GenBank/DDBJ databases">
        <authorList>
            <person name="Meier V. D."/>
        </authorList>
    </citation>
    <scope>NUCLEOTIDE SEQUENCE</scope>
    <source>
        <strain evidence="2">AVDCRST_MAG66</strain>
    </source>
</reference>